<feature type="region of interest" description="Disordered" evidence="1">
    <location>
        <begin position="478"/>
        <end position="544"/>
    </location>
</feature>
<dbReference type="InterPro" id="IPR003615">
    <property type="entry name" value="HNH_nuc"/>
</dbReference>
<dbReference type="SMART" id="SM00507">
    <property type="entry name" value="HNHc"/>
    <property type="match status" value="1"/>
</dbReference>
<name>A0AA41QD43_9MICO</name>
<proteinExistence type="predicted"/>
<keyword evidence="4" id="KW-1185">Reference proteome</keyword>
<evidence type="ECO:0000256" key="1">
    <source>
        <dbReference type="SAM" id="MobiDB-lite"/>
    </source>
</evidence>
<sequence>MTPGRDGRMAGELQNVPAGLARVLASLTGRAVPSLDDGGQAVLSGLGDAGLLDVAAGWQRLIGWALAGQAAVAAELASRRGWSAEHTAAASELGAHLGVPDGEANKMMARGAGLSTHPEVAEALVAGRIEVVKADLLLFAGKTLTLAQRRAAIDDVLPGAADRSRGWVRDKMNDHARRHLSVVEQARTEREARAVYLDPVDGSTMAWLSAHLPATDAAAVWQSVDTAARALKRAAGSTRTLAQARADALTAILTGRLVVPERPTCTPPATTTTNTTVTAIEGTVTAPEYAAGVPRTTAVGSGCVCGGCLCGATRITVLPVRAQVKVTIAATTLAGLDSHPGHLDGCGPIDADTAATLAADGTWQRLVTDPVTGILLDHSTSTYTPGAALRAAVLDRDRTCCFPQCDRPATGADLDHITPFDHTLDPAHQPAGTPGQTRAGNLQSLCRRHHNAKTHHGWTAHRHPDTGHTVWTAPTGNTYARPATTLGRPAPTSTSTQTGTGAADVTSLHDHTRRLLGRTPTDHPTADTSPTQPTRPDPGNAPPF</sequence>
<evidence type="ECO:0000313" key="4">
    <source>
        <dbReference type="Proteomes" id="UP001165405"/>
    </source>
</evidence>
<comment type="caution">
    <text evidence="3">The sequence shown here is derived from an EMBL/GenBank/DDBJ whole genome shotgun (WGS) entry which is preliminary data.</text>
</comment>
<dbReference type="CDD" id="cd00085">
    <property type="entry name" value="HNHc"/>
    <property type="match status" value="1"/>
</dbReference>
<evidence type="ECO:0000259" key="2">
    <source>
        <dbReference type="SMART" id="SM00507"/>
    </source>
</evidence>
<dbReference type="EMBL" id="JAKGSG010000025">
    <property type="protein sequence ID" value="MCF4120983.1"/>
    <property type="molecule type" value="Genomic_DNA"/>
</dbReference>
<gene>
    <name evidence="3" type="ORF">L1785_08315</name>
</gene>
<feature type="domain" description="HNH nuclease" evidence="2">
    <location>
        <begin position="388"/>
        <end position="451"/>
    </location>
</feature>
<dbReference type="GO" id="GO:0004519">
    <property type="term" value="F:endonuclease activity"/>
    <property type="evidence" value="ECO:0007669"/>
    <property type="project" value="UniProtKB-KW"/>
</dbReference>
<accession>A0AA41QD43</accession>
<protein>
    <submittedName>
        <fullName evidence="3">HNH endonuclease</fullName>
    </submittedName>
</protein>
<evidence type="ECO:0000313" key="3">
    <source>
        <dbReference type="EMBL" id="MCF4120983.1"/>
    </source>
</evidence>
<dbReference type="AlphaFoldDB" id="A0AA41QD43"/>
<organism evidence="3 4">
    <name type="scientific">Antribacter soli</name>
    <dbReference type="NCBI Taxonomy" id="2910976"/>
    <lineage>
        <taxon>Bacteria</taxon>
        <taxon>Bacillati</taxon>
        <taxon>Actinomycetota</taxon>
        <taxon>Actinomycetes</taxon>
        <taxon>Micrococcales</taxon>
        <taxon>Promicromonosporaceae</taxon>
        <taxon>Antribacter</taxon>
    </lineage>
</organism>
<keyword evidence="3" id="KW-0540">Nuclease</keyword>
<keyword evidence="3" id="KW-0255">Endonuclease</keyword>
<keyword evidence="3" id="KW-0378">Hydrolase</keyword>
<dbReference type="Proteomes" id="UP001165405">
    <property type="component" value="Unassembled WGS sequence"/>
</dbReference>
<feature type="compositionally biased region" description="Pro residues" evidence="1">
    <location>
        <begin position="533"/>
        <end position="544"/>
    </location>
</feature>
<feature type="compositionally biased region" description="Low complexity" evidence="1">
    <location>
        <begin position="489"/>
        <end position="502"/>
    </location>
</feature>
<reference evidence="3" key="1">
    <citation type="submission" date="2022-01" db="EMBL/GenBank/DDBJ databases">
        <title>Antribacter sp. nov., isolated from Guizhou of China.</title>
        <authorList>
            <person name="Chengliang C."/>
            <person name="Ya Z."/>
        </authorList>
    </citation>
    <scope>NUCLEOTIDE SEQUENCE</scope>
    <source>
        <strain evidence="3">KLBMP 9083</strain>
    </source>
</reference>